<feature type="transmembrane region" description="Helical" evidence="1">
    <location>
        <begin position="127"/>
        <end position="147"/>
    </location>
</feature>
<proteinExistence type="predicted"/>
<dbReference type="Proteomes" id="UP000203464">
    <property type="component" value="Unassembled WGS sequence"/>
</dbReference>
<keyword evidence="1" id="KW-0812">Transmembrane</keyword>
<feature type="transmembrane region" description="Helical" evidence="1">
    <location>
        <begin position="54"/>
        <end position="80"/>
    </location>
</feature>
<gene>
    <name evidence="2" type="ORF">OCA8868_01667</name>
</gene>
<reference evidence="3" key="1">
    <citation type="submission" date="2017-05" db="EMBL/GenBank/DDBJ databases">
        <authorList>
            <person name="Rodrigo-Torres L."/>
            <person name="Arahal R. D."/>
            <person name="Lucena T."/>
        </authorList>
    </citation>
    <scope>NUCLEOTIDE SEQUENCE [LARGE SCALE GENOMIC DNA]</scope>
    <source>
        <strain evidence="3">CECT 8868</strain>
    </source>
</reference>
<feature type="transmembrane region" description="Helical" evidence="1">
    <location>
        <begin position="87"/>
        <end position="107"/>
    </location>
</feature>
<feature type="transmembrane region" description="Helical" evidence="1">
    <location>
        <begin position="12"/>
        <end position="34"/>
    </location>
</feature>
<evidence type="ECO:0000256" key="1">
    <source>
        <dbReference type="SAM" id="Phobius"/>
    </source>
</evidence>
<dbReference type="AlphaFoldDB" id="A0A238K5G9"/>
<sequence>MANVLPRLRHAALLAFITALWCWLLTALHGMWSFGVVLDYLNDGRMPLYPSLPVTYGTFFIYTITAPIVVFLLAFVACAALPPTYHLAAIMLAWTIGGFLGATGLAFEFQFDFGATWVGIEAFSALFFHPIMTPFWIIFGLAGTASFTRPLRQST</sequence>
<protein>
    <submittedName>
        <fullName evidence="2">Uncharacterized protein</fullName>
    </submittedName>
</protein>
<keyword evidence="1" id="KW-0472">Membrane</keyword>
<dbReference type="OrthoDB" id="7866693at2"/>
<evidence type="ECO:0000313" key="2">
    <source>
        <dbReference type="EMBL" id="SMX38075.1"/>
    </source>
</evidence>
<keyword evidence="1" id="KW-1133">Transmembrane helix</keyword>
<dbReference type="EMBL" id="FXYD01000002">
    <property type="protein sequence ID" value="SMX38075.1"/>
    <property type="molecule type" value="Genomic_DNA"/>
</dbReference>
<accession>A0A238K5G9</accession>
<dbReference type="RefSeq" id="WP_093996056.1">
    <property type="nucleotide sequence ID" value="NZ_FXYD01000002.1"/>
</dbReference>
<name>A0A238K5G9_9RHOB</name>
<keyword evidence="3" id="KW-1185">Reference proteome</keyword>
<evidence type="ECO:0000313" key="3">
    <source>
        <dbReference type="Proteomes" id="UP000203464"/>
    </source>
</evidence>
<organism evidence="2 3">
    <name type="scientific">Octadecabacter ascidiaceicola</name>
    <dbReference type="NCBI Taxonomy" id="1655543"/>
    <lineage>
        <taxon>Bacteria</taxon>
        <taxon>Pseudomonadati</taxon>
        <taxon>Pseudomonadota</taxon>
        <taxon>Alphaproteobacteria</taxon>
        <taxon>Rhodobacterales</taxon>
        <taxon>Roseobacteraceae</taxon>
        <taxon>Octadecabacter</taxon>
    </lineage>
</organism>